<reference evidence="4" key="2">
    <citation type="submission" date="2015-01" db="EMBL/GenBank/DDBJ databases">
        <title>Evolutionary Origins and Diversification of the Mycorrhizal Mutualists.</title>
        <authorList>
            <consortium name="DOE Joint Genome Institute"/>
            <consortium name="Mycorrhizal Genomics Consortium"/>
            <person name="Kohler A."/>
            <person name="Kuo A."/>
            <person name="Nagy L.G."/>
            <person name="Floudas D."/>
            <person name="Copeland A."/>
            <person name="Barry K.W."/>
            <person name="Cichocki N."/>
            <person name="Veneault-Fourrey C."/>
            <person name="LaButti K."/>
            <person name="Lindquist E.A."/>
            <person name="Lipzen A."/>
            <person name="Lundell T."/>
            <person name="Morin E."/>
            <person name="Murat C."/>
            <person name="Riley R."/>
            <person name="Ohm R."/>
            <person name="Sun H."/>
            <person name="Tunlid A."/>
            <person name="Henrissat B."/>
            <person name="Grigoriev I.V."/>
            <person name="Hibbett D.S."/>
            <person name="Martin F."/>
        </authorList>
    </citation>
    <scope>NUCLEOTIDE SEQUENCE [LARGE SCALE GENOMIC DNA]</scope>
    <source>
        <strain evidence="4">Foug A</strain>
    </source>
</reference>
<dbReference type="HOGENOM" id="CLU_2442157_0_0_1"/>
<dbReference type="EMBL" id="KN822249">
    <property type="protein sequence ID" value="KIM51596.1"/>
    <property type="molecule type" value="Genomic_DNA"/>
</dbReference>
<accession>A0A0C3D6B4</accession>
<feature type="transmembrane region" description="Helical" evidence="1">
    <location>
        <begin position="64"/>
        <end position="89"/>
    </location>
</feature>
<gene>
    <name evidence="3" type="ORF">SCLCIDRAFT_1224341</name>
</gene>
<evidence type="ECO:0000256" key="1">
    <source>
        <dbReference type="SAM" id="Phobius"/>
    </source>
</evidence>
<name>A0A0C3D6B4_9AGAM</name>
<keyword evidence="1" id="KW-1133">Transmembrane helix</keyword>
<keyword evidence="1" id="KW-0472">Membrane</keyword>
<evidence type="ECO:0008006" key="5">
    <source>
        <dbReference type="Google" id="ProtNLM"/>
    </source>
</evidence>
<evidence type="ECO:0000256" key="2">
    <source>
        <dbReference type="SAM" id="SignalP"/>
    </source>
</evidence>
<proteinExistence type="predicted"/>
<feature type="signal peptide" evidence="2">
    <location>
        <begin position="1"/>
        <end position="29"/>
    </location>
</feature>
<dbReference type="Proteomes" id="UP000053989">
    <property type="component" value="Unassembled WGS sequence"/>
</dbReference>
<evidence type="ECO:0000313" key="3">
    <source>
        <dbReference type="EMBL" id="KIM51596.1"/>
    </source>
</evidence>
<evidence type="ECO:0000313" key="4">
    <source>
        <dbReference type="Proteomes" id="UP000053989"/>
    </source>
</evidence>
<dbReference type="AlphaFoldDB" id="A0A0C3D6B4"/>
<keyword evidence="1" id="KW-0812">Transmembrane</keyword>
<protein>
    <recommendedName>
        <fullName evidence="5">Secreted peptide</fullName>
    </recommendedName>
</protein>
<reference evidence="3 4" key="1">
    <citation type="submission" date="2014-04" db="EMBL/GenBank/DDBJ databases">
        <authorList>
            <consortium name="DOE Joint Genome Institute"/>
            <person name="Kuo A."/>
            <person name="Kohler A."/>
            <person name="Nagy L.G."/>
            <person name="Floudas D."/>
            <person name="Copeland A."/>
            <person name="Barry K.W."/>
            <person name="Cichocki N."/>
            <person name="Veneault-Fourrey C."/>
            <person name="LaButti K."/>
            <person name="Lindquist E.A."/>
            <person name="Lipzen A."/>
            <person name="Lundell T."/>
            <person name="Morin E."/>
            <person name="Murat C."/>
            <person name="Sun H."/>
            <person name="Tunlid A."/>
            <person name="Henrissat B."/>
            <person name="Grigoriev I.V."/>
            <person name="Hibbett D.S."/>
            <person name="Martin F."/>
            <person name="Nordberg H.P."/>
            <person name="Cantor M.N."/>
            <person name="Hua S.X."/>
        </authorList>
    </citation>
    <scope>NUCLEOTIDE SEQUENCE [LARGE SCALE GENOMIC DNA]</scope>
    <source>
        <strain evidence="3 4">Foug A</strain>
    </source>
</reference>
<organism evidence="3 4">
    <name type="scientific">Scleroderma citrinum Foug A</name>
    <dbReference type="NCBI Taxonomy" id="1036808"/>
    <lineage>
        <taxon>Eukaryota</taxon>
        <taxon>Fungi</taxon>
        <taxon>Dikarya</taxon>
        <taxon>Basidiomycota</taxon>
        <taxon>Agaricomycotina</taxon>
        <taxon>Agaricomycetes</taxon>
        <taxon>Agaricomycetidae</taxon>
        <taxon>Boletales</taxon>
        <taxon>Sclerodermatineae</taxon>
        <taxon>Sclerodermataceae</taxon>
        <taxon>Scleroderma</taxon>
    </lineage>
</organism>
<sequence>MRHHRRASLQQVGVIICVIGVSLWPAGGSRRVESIVGPVGVAVSWHCRASAGCRSDVPQRQWPYMGVVLIVDGGVVVADIIVVVVVGMVS</sequence>
<keyword evidence="2" id="KW-0732">Signal</keyword>
<keyword evidence="4" id="KW-1185">Reference proteome</keyword>
<dbReference type="InParanoid" id="A0A0C3D6B4"/>
<feature type="chain" id="PRO_5002163112" description="Secreted peptide" evidence="2">
    <location>
        <begin position="30"/>
        <end position="90"/>
    </location>
</feature>